<evidence type="ECO:0000256" key="10">
    <source>
        <dbReference type="ARBA" id="ARBA00030803"/>
    </source>
</evidence>
<dbReference type="Pfam" id="PF10099">
    <property type="entry name" value="RskA_C"/>
    <property type="match status" value="1"/>
</dbReference>
<dbReference type="EMBL" id="CP006272">
    <property type="protein sequence ID" value="AGZ45800.1"/>
    <property type="molecule type" value="Genomic_DNA"/>
</dbReference>
<dbReference type="GO" id="GO:0016989">
    <property type="term" value="F:sigma factor antagonist activity"/>
    <property type="evidence" value="ECO:0007669"/>
    <property type="project" value="TreeGrafter"/>
</dbReference>
<evidence type="ECO:0000256" key="9">
    <source>
        <dbReference type="ARBA" id="ARBA00029829"/>
    </source>
</evidence>
<dbReference type="HOGENOM" id="CLU_075802_1_0_11"/>
<keyword evidence="7" id="KW-0472">Membrane</keyword>
<evidence type="ECO:0000313" key="14">
    <source>
        <dbReference type="Proteomes" id="UP000017746"/>
    </source>
</evidence>
<dbReference type="InterPro" id="IPR041916">
    <property type="entry name" value="Anti_sigma_zinc_sf"/>
</dbReference>
<evidence type="ECO:0000256" key="6">
    <source>
        <dbReference type="ARBA" id="ARBA00023015"/>
    </source>
</evidence>
<gene>
    <name evidence="13" type="ORF">AFR_37730</name>
</gene>
<dbReference type="InterPro" id="IPR018764">
    <property type="entry name" value="RskA_C"/>
</dbReference>
<dbReference type="GO" id="GO:0005886">
    <property type="term" value="C:plasma membrane"/>
    <property type="evidence" value="ECO:0007669"/>
    <property type="project" value="UniProtKB-SubCell"/>
</dbReference>
<dbReference type="Gene3D" id="1.10.10.1320">
    <property type="entry name" value="Anti-sigma factor, zinc-finger domain"/>
    <property type="match status" value="1"/>
</dbReference>
<comment type="subcellular location">
    <subcellularLocation>
        <location evidence="2">Cell membrane</location>
    </subcellularLocation>
    <subcellularLocation>
        <location evidence="1">Membrane</location>
        <topology evidence="1">Single-pass membrane protein</topology>
    </subcellularLocation>
</comment>
<dbReference type="InterPro" id="IPR027383">
    <property type="entry name" value="Znf_put"/>
</dbReference>
<dbReference type="PANTHER" id="PTHR37461">
    <property type="entry name" value="ANTI-SIGMA-K FACTOR RSKA"/>
    <property type="match status" value="1"/>
</dbReference>
<dbReference type="STRING" id="1246995.AFR_37730"/>
<dbReference type="InterPro" id="IPR051474">
    <property type="entry name" value="Anti-sigma-K/W_factor"/>
</dbReference>
<organism evidence="13 14">
    <name type="scientific">Actinoplanes friuliensis DSM 7358</name>
    <dbReference type="NCBI Taxonomy" id="1246995"/>
    <lineage>
        <taxon>Bacteria</taxon>
        <taxon>Bacillati</taxon>
        <taxon>Actinomycetota</taxon>
        <taxon>Actinomycetes</taxon>
        <taxon>Micromonosporales</taxon>
        <taxon>Micromonosporaceae</taxon>
        <taxon>Actinoplanes</taxon>
    </lineage>
</organism>
<keyword evidence="5" id="KW-1133">Transmembrane helix</keyword>
<dbReference type="GO" id="GO:0006417">
    <property type="term" value="P:regulation of translation"/>
    <property type="evidence" value="ECO:0007669"/>
    <property type="project" value="TreeGrafter"/>
</dbReference>
<evidence type="ECO:0000256" key="5">
    <source>
        <dbReference type="ARBA" id="ARBA00022989"/>
    </source>
</evidence>
<keyword evidence="14" id="KW-1185">Reference proteome</keyword>
<name>U5WCS0_9ACTN</name>
<proteinExistence type="predicted"/>
<feature type="domain" description="Anti-sigma K factor RskA C-terminal" evidence="11">
    <location>
        <begin position="101"/>
        <end position="240"/>
    </location>
</feature>
<evidence type="ECO:0000256" key="8">
    <source>
        <dbReference type="ARBA" id="ARBA00023163"/>
    </source>
</evidence>
<keyword evidence="8" id="KW-0804">Transcription</keyword>
<evidence type="ECO:0000259" key="11">
    <source>
        <dbReference type="Pfam" id="PF10099"/>
    </source>
</evidence>
<dbReference type="OrthoDB" id="153510at2"/>
<keyword evidence="6" id="KW-0805">Transcription regulation</keyword>
<feature type="domain" description="Putative zinc-finger" evidence="12">
    <location>
        <begin position="4"/>
        <end position="36"/>
    </location>
</feature>
<dbReference type="Proteomes" id="UP000017746">
    <property type="component" value="Chromosome"/>
</dbReference>
<dbReference type="PATRIC" id="fig|1246995.3.peg.7630"/>
<evidence type="ECO:0000256" key="7">
    <source>
        <dbReference type="ARBA" id="ARBA00023136"/>
    </source>
</evidence>
<sequence>MTTDIHALVGAYALDAVDDLERVAFERHVADCEGCRSELDELRETAARLADSTWSIPPPRLRTDVLAAVGRTRQLPPAESARPEPDSRAAVSRWRRYTAGAVAAGILAAGAGATSWAVQEQRVRDRSAVVAAAQLREARTESILSASDLVVRTASMTGGGRVTVASSAVQGASVVSLRADTAPSADRAFQMWKIRGTGPAVNAGVLPAGEASTVQVLDGVPGNDTFAVSVEPAGGSAAPTMTQIVAQVPLT</sequence>
<protein>
    <recommendedName>
        <fullName evidence="10">Regulator of SigK</fullName>
    </recommendedName>
    <alternativeName>
        <fullName evidence="9">Sigma-K anti-sigma factor RskA</fullName>
    </alternativeName>
</protein>
<reference evidence="13 14" key="1">
    <citation type="journal article" date="2014" name="J. Biotechnol.">
        <title>Complete genome sequence of the actinobacterium Actinoplanes friuliensis HAG 010964, producer of the lipopeptide antibiotic friulimycin.</title>
        <authorList>
            <person name="Ruckert C."/>
            <person name="Szczepanowski R."/>
            <person name="Albersmeier A."/>
            <person name="Goesmann A."/>
            <person name="Fischer N."/>
            <person name="Steinkamper A."/>
            <person name="Puhler A."/>
            <person name="Biener R."/>
            <person name="Schwartz D."/>
            <person name="Kalinowski J."/>
        </authorList>
    </citation>
    <scope>NUCLEOTIDE SEQUENCE [LARGE SCALE GENOMIC DNA]</scope>
    <source>
        <strain evidence="13 14">DSM 7358</strain>
    </source>
</reference>
<evidence type="ECO:0000256" key="4">
    <source>
        <dbReference type="ARBA" id="ARBA00022692"/>
    </source>
</evidence>
<dbReference type="eggNOG" id="COG5343">
    <property type="taxonomic scope" value="Bacteria"/>
</dbReference>
<dbReference type="KEGG" id="afs:AFR_37730"/>
<evidence type="ECO:0000256" key="1">
    <source>
        <dbReference type="ARBA" id="ARBA00004167"/>
    </source>
</evidence>
<evidence type="ECO:0000259" key="12">
    <source>
        <dbReference type="Pfam" id="PF13490"/>
    </source>
</evidence>
<dbReference type="AlphaFoldDB" id="U5WCS0"/>
<dbReference type="PANTHER" id="PTHR37461:SF1">
    <property type="entry name" value="ANTI-SIGMA-K FACTOR RSKA"/>
    <property type="match status" value="1"/>
</dbReference>
<evidence type="ECO:0000256" key="3">
    <source>
        <dbReference type="ARBA" id="ARBA00022475"/>
    </source>
</evidence>
<dbReference type="RefSeq" id="WP_023562135.1">
    <property type="nucleotide sequence ID" value="NC_022657.1"/>
</dbReference>
<accession>U5WCS0</accession>
<dbReference type="Pfam" id="PF13490">
    <property type="entry name" value="zf-HC2"/>
    <property type="match status" value="1"/>
</dbReference>
<keyword evidence="3" id="KW-1003">Cell membrane</keyword>
<evidence type="ECO:0000256" key="2">
    <source>
        <dbReference type="ARBA" id="ARBA00004236"/>
    </source>
</evidence>
<keyword evidence="4" id="KW-0812">Transmembrane</keyword>
<evidence type="ECO:0000313" key="13">
    <source>
        <dbReference type="EMBL" id="AGZ45800.1"/>
    </source>
</evidence>